<dbReference type="RefSeq" id="WP_157463333.1">
    <property type="nucleotide sequence ID" value="NZ_CZAI01000003.1"/>
</dbReference>
<reference evidence="2 3" key="1">
    <citation type="submission" date="2015-09" db="EMBL/GenBank/DDBJ databases">
        <authorList>
            <consortium name="Pathogen Informatics"/>
        </authorList>
    </citation>
    <scope>NUCLEOTIDE SEQUENCE [LARGE SCALE GENOMIC DNA]</scope>
    <source>
        <strain evidence="2 3">2789STDY5834880</strain>
    </source>
</reference>
<evidence type="ECO:0000313" key="2">
    <source>
        <dbReference type="EMBL" id="CUP24471.1"/>
    </source>
</evidence>
<name>A0A174LND2_9BACE</name>
<feature type="region of interest" description="Disordered" evidence="1">
    <location>
        <begin position="32"/>
        <end position="55"/>
    </location>
</feature>
<dbReference type="STRING" id="47678.ERS852494_01851"/>
<evidence type="ECO:0000256" key="1">
    <source>
        <dbReference type="SAM" id="MobiDB-lite"/>
    </source>
</evidence>
<feature type="compositionally biased region" description="Polar residues" evidence="1">
    <location>
        <begin position="36"/>
        <end position="55"/>
    </location>
</feature>
<dbReference type="EMBL" id="CZAI01000003">
    <property type="protein sequence ID" value="CUP24471.1"/>
    <property type="molecule type" value="Genomic_DNA"/>
</dbReference>
<sequence length="55" mass="6216">MESRLKHRIFVFSLLAWTVICPSGTQQTHSLREQFLNPSDESRSGGTFTGSETED</sequence>
<dbReference type="AlphaFoldDB" id="A0A174LND2"/>
<proteinExistence type="predicted"/>
<dbReference type="Proteomes" id="UP000095657">
    <property type="component" value="Unassembled WGS sequence"/>
</dbReference>
<accession>A0A174LND2</accession>
<protein>
    <submittedName>
        <fullName evidence="2">Glycosyl hydrolases family 2, sugar binding domain</fullName>
    </submittedName>
</protein>
<dbReference type="GO" id="GO:0016787">
    <property type="term" value="F:hydrolase activity"/>
    <property type="evidence" value="ECO:0007669"/>
    <property type="project" value="UniProtKB-KW"/>
</dbReference>
<evidence type="ECO:0000313" key="3">
    <source>
        <dbReference type="Proteomes" id="UP000095657"/>
    </source>
</evidence>
<keyword evidence="2" id="KW-0378">Hydrolase</keyword>
<organism evidence="2 3">
    <name type="scientific">Bacteroides caccae</name>
    <dbReference type="NCBI Taxonomy" id="47678"/>
    <lineage>
        <taxon>Bacteria</taxon>
        <taxon>Pseudomonadati</taxon>
        <taxon>Bacteroidota</taxon>
        <taxon>Bacteroidia</taxon>
        <taxon>Bacteroidales</taxon>
        <taxon>Bacteroidaceae</taxon>
        <taxon>Bacteroides</taxon>
    </lineage>
</organism>
<gene>
    <name evidence="2" type="ORF">ERS852494_01851</name>
</gene>